<keyword evidence="9" id="KW-0170">Cobalt</keyword>
<keyword evidence="7 10" id="KW-0472">Membrane</keyword>
<evidence type="ECO:0000313" key="12">
    <source>
        <dbReference type="Proteomes" id="UP001159427"/>
    </source>
</evidence>
<dbReference type="Pfam" id="PF04791">
    <property type="entry name" value="LMBR1"/>
    <property type="match status" value="1"/>
</dbReference>
<sequence>MAIPHEVLAYGWIPFTVVLVLIFFFSWFYIRFYQDHAQSEVSSTLTAIVALAITLLTTALVPVDIFLVSYMKNDDGTWKEWSADESVRNDFEKNTVAVGYYVLYAMVAFFAFVLMPFMYFYYEEKDEDVTTKQVKVN</sequence>
<evidence type="ECO:0000256" key="7">
    <source>
        <dbReference type="ARBA" id="ARBA00023136"/>
    </source>
</evidence>
<comment type="similarity">
    <text evidence="2">Belongs to the LIMR family. LMBRD1 subfamily.</text>
</comment>
<keyword evidence="6 10" id="KW-1133">Transmembrane helix</keyword>
<proteinExistence type="inferred from homology"/>
<gene>
    <name evidence="11" type="ORF">PEVE_00032085</name>
</gene>
<dbReference type="Proteomes" id="UP001159427">
    <property type="component" value="Unassembled WGS sequence"/>
</dbReference>
<feature type="transmembrane region" description="Helical" evidence="10">
    <location>
        <begin position="98"/>
        <end position="122"/>
    </location>
</feature>
<dbReference type="PANTHER" id="PTHR16130:SF2">
    <property type="entry name" value="LYSOSOMAL COBALAMIN TRANSPORT ESCORT PROTEIN LMBD1"/>
    <property type="match status" value="1"/>
</dbReference>
<evidence type="ECO:0000256" key="4">
    <source>
        <dbReference type="ARBA" id="ARBA00022628"/>
    </source>
</evidence>
<comment type="caution">
    <text evidence="11">The sequence shown here is derived from an EMBL/GenBank/DDBJ whole genome shotgun (WGS) entry which is preliminary data.</text>
</comment>
<keyword evidence="8" id="KW-0458">Lysosome</keyword>
<protein>
    <submittedName>
        <fullName evidence="11">Uncharacterized protein</fullName>
    </submittedName>
</protein>
<name>A0ABN8SZG4_9CNID</name>
<evidence type="ECO:0000256" key="3">
    <source>
        <dbReference type="ARBA" id="ARBA00022448"/>
    </source>
</evidence>
<organism evidence="11 12">
    <name type="scientific">Porites evermanni</name>
    <dbReference type="NCBI Taxonomy" id="104178"/>
    <lineage>
        <taxon>Eukaryota</taxon>
        <taxon>Metazoa</taxon>
        <taxon>Cnidaria</taxon>
        <taxon>Anthozoa</taxon>
        <taxon>Hexacorallia</taxon>
        <taxon>Scleractinia</taxon>
        <taxon>Fungiina</taxon>
        <taxon>Poritidae</taxon>
        <taxon>Porites</taxon>
    </lineage>
</organism>
<keyword evidence="12" id="KW-1185">Reference proteome</keyword>
<accession>A0ABN8SZG4</accession>
<evidence type="ECO:0000256" key="1">
    <source>
        <dbReference type="ARBA" id="ARBA00004155"/>
    </source>
</evidence>
<comment type="subcellular location">
    <subcellularLocation>
        <location evidence="1">Lysosome membrane</location>
        <topology evidence="1">Multi-pass membrane protein</topology>
    </subcellularLocation>
</comment>
<keyword evidence="4" id="KW-0846">Cobalamin</keyword>
<feature type="transmembrane region" description="Helical" evidence="10">
    <location>
        <begin position="12"/>
        <end position="33"/>
    </location>
</feature>
<evidence type="ECO:0000256" key="10">
    <source>
        <dbReference type="SAM" id="Phobius"/>
    </source>
</evidence>
<keyword evidence="3" id="KW-0813">Transport</keyword>
<evidence type="ECO:0000256" key="5">
    <source>
        <dbReference type="ARBA" id="ARBA00022692"/>
    </source>
</evidence>
<keyword evidence="5 10" id="KW-0812">Transmembrane</keyword>
<evidence type="ECO:0000256" key="9">
    <source>
        <dbReference type="ARBA" id="ARBA00023285"/>
    </source>
</evidence>
<evidence type="ECO:0000256" key="8">
    <source>
        <dbReference type="ARBA" id="ARBA00023228"/>
    </source>
</evidence>
<feature type="transmembrane region" description="Helical" evidence="10">
    <location>
        <begin position="45"/>
        <end position="71"/>
    </location>
</feature>
<evidence type="ECO:0000256" key="2">
    <source>
        <dbReference type="ARBA" id="ARBA00009901"/>
    </source>
</evidence>
<dbReference type="InterPro" id="IPR006876">
    <property type="entry name" value="LMBR1-like_membr_prot"/>
</dbReference>
<dbReference type="PANTHER" id="PTHR16130">
    <property type="entry name" value="LYSOSOMAL COBALAMIN TRANSPORTER-RELATED"/>
    <property type="match status" value="1"/>
</dbReference>
<dbReference type="InterPro" id="IPR050854">
    <property type="entry name" value="LMBD1_LysCbl_Transport"/>
</dbReference>
<reference evidence="11 12" key="1">
    <citation type="submission" date="2022-05" db="EMBL/GenBank/DDBJ databases">
        <authorList>
            <consortium name="Genoscope - CEA"/>
            <person name="William W."/>
        </authorList>
    </citation>
    <scope>NUCLEOTIDE SEQUENCE [LARGE SCALE GENOMIC DNA]</scope>
</reference>
<dbReference type="EMBL" id="CALNXI010004641">
    <property type="protein sequence ID" value="CAH3196218.1"/>
    <property type="molecule type" value="Genomic_DNA"/>
</dbReference>
<evidence type="ECO:0000256" key="6">
    <source>
        <dbReference type="ARBA" id="ARBA00022989"/>
    </source>
</evidence>
<evidence type="ECO:0000313" key="11">
    <source>
        <dbReference type="EMBL" id="CAH3196218.1"/>
    </source>
</evidence>